<dbReference type="EMBL" id="CM042018">
    <property type="protein sequence ID" value="KAI3828416.1"/>
    <property type="molecule type" value="Genomic_DNA"/>
</dbReference>
<keyword evidence="2" id="KW-1185">Reference proteome</keyword>
<name>A0ACB9K867_9ASTR</name>
<organism evidence="1 2">
    <name type="scientific">Smallanthus sonchifolius</name>
    <dbReference type="NCBI Taxonomy" id="185202"/>
    <lineage>
        <taxon>Eukaryota</taxon>
        <taxon>Viridiplantae</taxon>
        <taxon>Streptophyta</taxon>
        <taxon>Embryophyta</taxon>
        <taxon>Tracheophyta</taxon>
        <taxon>Spermatophyta</taxon>
        <taxon>Magnoliopsida</taxon>
        <taxon>eudicotyledons</taxon>
        <taxon>Gunneridae</taxon>
        <taxon>Pentapetalae</taxon>
        <taxon>asterids</taxon>
        <taxon>campanulids</taxon>
        <taxon>Asterales</taxon>
        <taxon>Asteraceae</taxon>
        <taxon>Asteroideae</taxon>
        <taxon>Heliantheae alliance</taxon>
        <taxon>Millerieae</taxon>
        <taxon>Smallanthus</taxon>
    </lineage>
</organism>
<evidence type="ECO:0000313" key="2">
    <source>
        <dbReference type="Proteomes" id="UP001056120"/>
    </source>
</evidence>
<dbReference type="Proteomes" id="UP001056120">
    <property type="component" value="Linkage Group LG01"/>
</dbReference>
<protein>
    <submittedName>
        <fullName evidence="1">Uncharacterized protein</fullName>
    </submittedName>
</protein>
<comment type="caution">
    <text evidence="1">The sequence shown here is derived from an EMBL/GenBank/DDBJ whole genome shotgun (WGS) entry which is preliminary data.</text>
</comment>
<reference evidence="2" key="1">
    <citation type="journal article" date="2022" name="Mol. Ecol. Resour.">
        <title>The genomes of chicory, endive, great burdock and yacon provide insights into Asteraceae palaeo-polyploidization history and plant inulin production.</title>
        <authorList>
            <person name="Fan W."/>
            <person name="Wang S."/>
            <person name="Wang H."/>
            <person name="Wang A."/>
            <person name="Jiang F."/>
            <person name="Liu H."/>
            <person name="Zhao H."/>
            <person name="Xu D."/>
            <person name="Zhang Y."/>
        </authorList>
    </citation>
    <scope>NUCLEOTIDE SEQUENCE [LARGE SCALE GENOMIC DNA]</scope>
    <source>
        <strain evidence="2">cv. Yunnan</strain>
    </source>
</reference>
<proteinExistence type="predicted"/>
<accession>A0ACB9K867</accession>
<reference evidence="1 2" key="2">
    <citation type="journal article" date="2022" name="Mol. Ecol. Resour.">
        <title>The genomes of chicory, endive, great burdock and yacon provide insights into Asteraceae paleo-polyploidization history and plant inulin production.</title>
        <authorList>
            <person name="Fan W."/>
            <person name="Wang S."/>
            <person name="Wang H."/>
            <person name="Wang A."/>
            <person name="Jiang F."/>
            <person name="Liu H."/>
            <person name="Zhao H."/>
            <person name="Xu D."/>
            <person name="Zhang Y."/>
        </authorList>
    </citation>
    <scope>NUCLEOTIDE SEQUENCE [LARGE SCALE GENOMIC DNA]</scope>
    <source>
        <strain evidence="2">cv. Yunnan</strain>
        <tissue evidence="1">Leaves</tissue>
    </source>
</reference>
<gene>
    <name evidence="1" type="ORF">L1987_02517</name>
</gene>
<sequence>MGCVPSNPSSHQQPNNQVINPNHHFHSPSNTNHTIDHANTMETRASFQTTNDYDRSPDSSGKKDSHDETQIKRNTTGDMGNMEFQKVASLKQWLQAPGGGGVAAAAATAADSTTPKFGFSFYDDNKVSNNTPVPE</sequence>
<evidence type="ECO:0000313" key="1">
    <source>
        <dbReference type="EMBL" id="KAI3828416.1"/>
    </source>
</evidence>